<evidence type="ECO:0000313" key="2">
    <source>
        <dbReference type="EMBL" id="KMZ78321.1"/>
    </source>
</evidence>
<dbReference type="AlphaFoldDB" id="A0A0J9S6N2"/>
<dbReference type="OrthoDB" id="434319at2759"/>
<sequence>MKTNQKCFFFLLNKRHYNPPSKRKWSKQNDKYKTRRPLAENSNVHKINIKGEYWKQKHVNKQFVVENGNQDMINEKTSLNFFGYPNISLHSKLGGSLYIEQMDEITLCVIMNKCIKENILESFIWKNLLNRCTRIAHKVNGNVLSYIFKYASQAIFYNHYFFLTMLGNISTNLYSLNIKNCANVLYAMNNNSSYYNEEVYKKVVEHSSLLILNRNDIDVNSVLSLISSFYTFDSGATNGSNSDGGNCVNIRNNVNNAYLLFDSIAKTFNRYDLDLSEIDSVCSALLVYCQLDRVNLFFQERNRNMIDKLVSYLNDNVEKLNIKHISILCFADCIFTKGKFLKWNYIFSKIEKESYLLDNNYLSILFYALKGKLVQRKRIYKIIYNHILNDVSNASLENISLVTYPFLKYGILEEAHSRWGSSGSKDPPHTGSAKKKTYTKGEEVATCAEKGAQNLEVKLGHSFHLFNDFLYGKVKYNITNFSPFQVYLIFKGLYESKMRNDKVEQLKKEITKRICRDVYTMPAYLLTYCMKIVTDNSVRDSELITSLKNVSLVYLHMYKKIYLCDTDYSINEGSTLIEDYYSSVRDDEDPSKSDITFLYNEKRKEVNYLSEKYVLDLNLFNSQFKQLREKFGIAREEIEQTLTHSQNFFFNYYLKEKQLANFFYFSIIMEENDALAYFTQVKEVVQDRMARAELKFSPTSILQILRSMDHLHMVQKDNAFFSTLLRQLCDEIYSLDLPTFLQFLSIFHKNRISHYYFLRKARYIVSMNRYNQRVARAGASACLYVRVCNYKRTPCAARRPPFVAQNNGRRS</sequence>
<protein>
    <submittedName>
        <fullName evidence="2">Uncharacterized protein</fullName>
    </submittedName>
</protein>
<reference evidence="2 3" key="1">
    <citation type="submission" date="2011-08" db="EMBL/GenBank/DDBJ databases">
        <title>The Genome Sequence of Plasmodium vivax India VII.</title>
        <authorList>
            <consortium name="The Broad Institute Genome Sequencing Platform"/>
            <consortium name="The Broad Institute Genome Sequencing Center for Infectious Disease"/>
            <person name="Neafsey D."/>
            <person name="Carlton J."/>
            <person name="Barnwell J."/>
            <person name="Collins W."/>
            <person name="Escalante A."/>
            <person name="Mullikin J."/>
            <person name="Saul A."/>
            <person name="Guigo R."/>
            <person name="Camara F."/>
            <person name="Young S.K."/>
            <person name="Zeng Q."/>
            <person name="Gargeya S."/>
            <person name="Fitzgerald M."/>
            <person name="Haas B."/>
            <person name="Abouelleil A."/>
            <person name="Alvarado L."/>
            <person name="Arachchi H.M."/>
            <person name="Berlin A."/>
            <person name="Brown A."/>
            <person name="Chapman S.B."/>
            <person name="Chen Z."/>
            <person name="Dunbar C."/>
            <person name="Freedman E."/>
            <person name="Gearin G."/>
            <person name="Gellesch M."/>
            <person name="Goldberg J."/>
            <person name="Griggs A."/>
            <person name="Gujja S."/>
            <person name="Heiman D."/>
            <person name="Howarth C."/>
            <person name="Larson L."/>
            <person name="Lui A."/>
            <person name="MacDonald P.J.P."/>
            <person name="Montmayeur A."/>
            <person name="Murphy C."/>
            <person name="Neiman D."/>
            <person name="Pearson M."/>
            <person name="Priest M."/>
            <person name="Roberts A."/>
            <person name="Saif S."/>
            <person name="Shea T."/>
            <person name="Shenoy N."/>
            <person name="Sisk P."/>
            <person name="Stolte C."/>
            <person name="Sykes S."/>
            <person name="Wortman J."/>
            <person name="Nusbaum C."/>
            <person name="Birren B."/>
        </authorList>
    </citation>
    <scope>NUCLEOTIDE SEQUENCE [LARGE SCALE GENOMIC DNA]</scope>
    <source>
        <strain evidence="2 3">India VII</strain>
    </source>
</reference>
<dbReference type="EMBL" id="KQ234373">
    <property type="protein sequence ID" value="KMZ78321.1"/>
    <property type="molecule type" value="Genomic_DNA"/>
</dbReference>
<proteinExistence type="predicted"/>
<evidence type="ECO:0000313" key="3">
    <source>
        <dbReference type="Proteomes" id="UP000053562"/>
    </source>
</evidence>
<dbReference type="Proteomes" id="UP000053562">
    <property type="component" value="Unassembled WGS sequence"/>
</dbReference>
<feature type="region of interest" description="Disordered" evidence="1">
    <location>
        <begin position="418"/>
        <end position="437"/>
    </location>
</feature>
<gene>
    <name evidence="2" type="ORF">PVIIG_02319</name>
</gene>
<accession>A0A0J9S6N2</accession>
<name>A0A0J9S6N2_PLAVI</name>
<organism evidence="2 3">
    <name type="scientific">Plasmodium vivax India VII</name>
    <dbReference type="NCBI Taxonomy" id="1077284"/>
    <lineage>
        <taxon>Eukaryota</taxon>
        <taxon>Sar</taxon>
        <taxon>Alveolata</taxon>
        <taxon>Apicomplexa</taxon>
        <taxon>Aconoidasida</taxon>
        <taxon>Haemosporida</taxon>
        <taxon>Plasmodiidae</taxon>
        <taxon>Plasmodium</taxon>
        <taxon>Plasmodium (Plasmodium)</taxon>
    </lineage>
</organism>
<evidence type="ECO:0000256" key="1">
    <source>
        <dbReference type="SAM" id="MobiDB-lite"/>
    </source>
</evidence>